<dbReference type="Proteomes" id="UP000263232">
    <property type="component" value="Chromosome"/>
</dbReference>
<dbReference type="GO" id="GO:0016887">
    <property type="term" value="F:ATP hydrolysis activity"/>
    <property type="evidence" value="ECO:0007669"/>
    <property type="project" value="InterPro"/>
</dbReference>
<feature type="domain" description="ABC transporter" evidence="5">
    <location>
        <begin position="3"/>
        <end position="232"/>
    </location>
</feature>
<dbReference type="AlphaFoldDB" id="A0A347WMM7"/>
<dbReference type="PROSITE" id="PS00211">
    <property type="entry name" value="ABC_TRANSPORTER_1"/>
    <property type="match status" value="1"/>
</dbReference>
<dbReference type="PANTHER" id="PTHR42734:SF6">
    <property type="entry name" value="MOLYBDATE IMPORT ATP-BINDING PROTEIN MOLC"/>
    <property type="match status" value="1"/>
</dbReference>
<dbReference type="PANTHER" id="PTHR42734">
    <property type="entry name" value="METAL TRANSPORT SYSTEM ATP-BINDING PROTEIN TM_0124-RELATED"/>
    <property type="match status" value="1"/>
</dbReference>
<dbReference type="GO" id="GO:0005524">
    <property type="term" value="F:ATP binding"/>
    <property type="evidence" value="ECO:0007669"/>
    <property type="project" value="UniProtKB-KW"/>
</dbReference>
<proteinExistence type="inferred from homology"/>
<dbReference type="EMBL" id="CP023434">
    <property type="protein sequence ID" value="AXY26334.1"/>
    <property type="molecule type" value="Genomic_DNA"/>
</dbReference>
<dbReference type="Gene3D" id="3.40.50.300">
    <property type="entry name" value="P-loop containing nucleotide triphosphate hydrolases"/>
    <property type="match status" value="1"/>
</dbReference>
<reference evidence="6 7" key="1">
    <citation type="submission" date="2017-09" db="EMBL/GenBank/DDBJ databases">
        <title>Complete genome sequence of Oxytococcus suis strain ZY16052.</title>
        <authorList>
            <person name="Li F."/>
        </authorList>
    </citation>
    <scope>NUCLEOTIDE SEQUENCE [LARGE SCALE GENOMIC DNA]</scope>
    <source>
        <strain evidence="6 7">ZY16052</strain>
    </source>
</reference>
<evidence type="ECO:0000256" key="3">
    <source>
        <dbReference type="ARBA" id="ARBA00022741"/>
    </source>
</evidence>
<dbReference type="SMART" id="SM00382">
    <property type="entry name" value="AAA"/>
    <property type="match status" value="1"/>
</dbReference>
<dbReference type="InterPro" id="IPR003439">
    <property type="entry name" value="ABC_transporter-like_ATP-bd"/>
</dbReference>
<evidence type="ECO:0000256" key="2">
    <source>
        <dbReference type="ARBA" id="ARBA00022448"/>
    </source>
</evidence>
<name>A0A347WMM7_9LACT</name>
<protein>
    <submittedName>
        <fullName evidence="6">ABC transporter</fullName>
    </submittedName>
</protein>
<gene>
    <name evidence="6" type="ORF">CL176_10180</name>
</gene>
<evidence type="ECO:0000256" key="4">
    <source>
        <dbReference type="ARBA" id="ARBA00022840"/>
    </source>
</evidence>
<accession>A0A347WMM7</accession>
<dbReference type="InterPro" id="IPR050153">
    <property type="entry name" value="Metal_Ion_Import_ABC"/>
</dbReference>
<evidence type="ECO:0000259" key="5">
    <source>
        <dbReference type="PROSITE" id="PS50893"/>
    </source>
</evidence>
<dbReference type="Pfam" id="PF00005">
    <property type="entry name" value="ABC_tran"/>
    <property type="match status" value="1"/>
</dbReference>
<keyword evidence="7" id="KW-1185">Reference proteome</keyword>
<dbReference type="CDD" id="cd03214">
    <property type="entry name" value="ABC_Iron-Siderophores_B12_Hemin"/>
    <property type="match status" value="1"/>
</dbReference>
<evidence type="ECO:0000313" key="7">
    <source>
        <dbReference type="Proteomes" id="UP000263232"/>
    </source>
</evidence>
<dbReference type="RefSeq" id="WP_118991206.1">
    <property type="nucleotide sequence ID" value="NZ_CP023434.1"/>
</dbReference>
<keyword evidence="4" id="KW-0067">ATP-binding</keyword>
<dbReference type="InterPro" id="IPR017871">
    <property type="entry name" value="ABC_transporter-like_CS"/>
</dbReference>
<dbReference type="SUPFAM" id="SSF52540">
    <property type="entry name" value="P-loop containing nucleoside triphosphate hydrolases"/>
    <property type="match status" value="1"/>
</dbReference>
<keyword evidence="2" id="KW-0813">Transport</keyword>
<dbReference type="InterPro" id="IPR003593">
    <property type="entry name" value="AAA+_ATPase"/>
</dbReference>
<dbReference type="KEGG" id="abae:CL176_10180"/>
<organism evidence="6 7">
    <name type="scientific">Suicoccus acidiformans</name>
    <dbReference type="NCBI Taxonomy" id="2036206"/>
    <lineage>
        <taxon>Bacteria</taxon>
        <taxon>Bacillati</taxon>
        <taxon>Bacillota</taxon>
        <taxon>Bacilli</taxon>
        <taxon>Lactobacillales</taxon>
        <taxon>Aerococcaceae</taxon>
        <taxon>Suicoccus</taxon>
    </lineage>
</organism>
<evidence type="ECO:0000256" key="1">
    <source>
        <dbReference type="ARBA" id="ARBA00005417"/>
    </source>
</evidence>
<keyword evidence="3" id="KW-0547">Nucleotide-binding</keyword>
<dbReference type="FunFam" id="3.40.50.300:FF:000134">
    <property type="entry name" value="Iron-enterobactin ABC transporter ATP-binding protein"/>
    <property type="match status" value="1"/>
</dbReference>
<dbReference type="OrthoDB" id="9806726at2"/>
<dbReference type="PROSITE" id="PS50893">
    <property type="entry name" value="ABC_TRANSPORTER_2"/>
    <property type="match status" value="1"/>
</dbReference>
<sequence length="255" mass="28461">MALTVKELSFRYSKQATLSNISFTIDSGQFVAFLGENGAGKTTLFKLLLGLLKAEQGSIYWQDLNLQTASPKAIAEQIAYVPQQSNGSFNHTVIDLVEMGHVSAKDPHQTEKALNYLTMLGIESLALRPFQALSGGQQQLVRIAQALMQDTPLILMDEPTANLDYGNQLKVLDQCRQLAQDGYTIIMNSHQPQDVLTFCDQALLLKDGQLMVHDTVERALTPERIEALYGVPVELKQVDEKYPQLVIPKLYQRRP</sequence>
<dbReference type="InterPro" id="IPR027417">
    <property type="entry name" value="P-loop_NTPase"/>
</dbReference>
<evidence type="ECO:0000313" key="6">
    <source>
        <dbReference type="EMBL" id="AXY26334.1"/>
    </source>
</evidence>
<comment type="similarity">
    <text evidence="1">Belongs to the ABC transporter superfamily.</text>
</comment>